<feature type="compositionally biased region" description="Basic and acidic residues" evidence="1">
    <location>
        <begin position="903"/>
        <end position="917"/>
    </location>
</feature>
<sequence length="1263" mass="141462">MSSPQDGLNGQLLTSQSDSRPSSHASPSDPRQSTNYAASEPRTSMQMDDDRRSGELEGSTLDSSSREGEKGSQRHRHGHNSGGFLLDTPFISSSKILRSTHQRQQHQSEATGAVKREAPEPEIVVPKRKSRRPWHRHKHSVGSSPLATAVTNASNAEEIPQHTLEPSAFAPNTQPAQRPTSATAPSPAVGLDTDPAQIVNLALNLSESRRRNYAGRFPSTPTSASRKLSQPSFALAENNAHRLSGGYWQQNPYGPRSPSYAHPVSTYRSGPRHAYTIPRELSDTTSLAPIAVDNDLQPDYEFSAATLARAEKARTHFELFFEYLRLLPHLPPLRPSRRGSSSSSESSDEDEVLTGRVYNPLQCIRNRKVRYREKCPIDTEAEGWHDVARVHEWVNAIEARDETGHDDPDACVRLPPFQYAHMEKPAVDEKDADRSTTSPSSSTRRPFGTSAVKTRRPRLDWIVTPAELLADAAWLEDPVNKAKILDKDNNKLYPNPALLKRVEWKYSHSIASNEPISEEQENLETGEYGPSGSLPSFQHSTQKGRHIGRGRHRHRLHESLRHATSPNNSDKDGKSSWRKSLMRSDSSSSDTSDDESWRGRARHSHWRQRLHGVRERSRDDDQHRRSKSLIRQSQESSKNVMADDTTHRDASAAVYASSASPPELRIDRGRPPAVKRVRTSMSSTGTTGDRDDPRMSFEDQDSTAPNSPLCGSHFPSIAVNLSPPSSRSPSPTKKALPSRLIGSLHERSRSKQRNKFESEEPIYETSPESPTIDKRRTLDSNFDPFERAEQLDSVPATDVSPSSPEGRGNSEIRREGSKGNRFSQESKLRGIFKGGRIAELVGNEVSKVGDLIRKKDAHGHSRKSSAASSMISDYNDSDDEKGNGGSKSSAKNLIKRLPTFSDDNNRLSRKETEKDVPKAFNSNLPTFTSPFKHDGDNRKLLDSESSSGPQGTSTTKADDAAHYESDEAVPQLSQPIPRSMPSVNDRKDSYGFTPSLNVWSEQITPRKRQNRDVYEPYASGRPPITGLANADVSSISSRKRRPTISTRAWSISERSMTTIGEPDLTDKREIERVKALLLSSGIKAREICRRAESVRDPPPDFLIRSLPNPNDPVPCVPEFEEFDCAARNFVRTFENRRSSLRQSMDRFSGRTSPSLRHELEKLETLVSQSLTPRVRAAAIEAETLTTQLNTTSTLAVKELSDALERGVRKRNRRFRWVRRTGFVLLEWLLVGVMWWVWFIVMIFKVGRGVWRATVSSIRWVLWL</sequence>
<feature type="compositionally biased region" description="Polar residues" evidence="1">
    <location>
        <begin position="32"/>
        <end position="46"/>
    </location>
</feature>
<name>A0ABR3YDU5_9EURO</name>
<feature type="compositionally biased region" description="Basic and acidic residues" evidence="1">
    <location>
        <begin position="956"/>
        <end position="965"/>
    </location>
</feature>
<evidence type="ECO:0000313" key="4">
    <source>
        <dbReference type="Proteomes" id="UP001583193"/>
    </source>
</evidence>
<comment type="caution">
    <text evidence="3">The sequence shown here is derived from an EMBL/GenBank/DDBJ whole genome shotgun (WGS) entry which is preliminary data.</text>
</comment>
<gene>
    <name evidence="3" type="ORF">Plec18167_000407</name>
</gene>
<feature type="compositionally biased region" description="Polar residues" evidence="1">
    <location>
        <begin position="943"/>
        <end position="955"/>
    </location>
</feature>
<keyword evidence="4" id="KW-1185">Reference proteome</keyword>
<feature type="compositionally biased region" description="Polar residues" evidence="1">
    <location>
        <begin position="170"/>
        <end position="184"/>
    </location>
</feature>
<feature type="compositionally biased region" description="Low complexity" evidence="1">
    <location>
        <begin position="651"/>
        <end position="660"/>
    </location>
</feature>
<keyword evidence="2" id="KW-0472">Membrane</keyword>
<feature type="compositionally biased region" description="Basic and acidic residues" evidence="1">
    <location>
        <begin position="931"/>
        <end position="942"/>
    </location>
</feature>
<proteinExistence type="predicted"/>
<feature type="region of interest" description="Disordered" evidence="1">
    <location>
        <begin position="855"/>
        <end position="989"/>
    </location>
</feature>
<evidence type="ECO:0000256" key="1">
    <source>
        <dbReference type="SAM" id="MobiDB-lite"/>
    </source>
</evidence>
<dbReference type="EMBL" id="JAVDPF010000001">
    <property type="protein sequence ID" value="KAL1886476.1"/>
    <property type="molecule type" value="Genomic_DNA"/>
</dbReference>
<feature type="compositionally biased region" description="Basic residues" evidence="1">
    <location>
        <begin position="542"/>
        <end position="556"/>
    </location>
</feature>
<feature type="region of interest" description="Disordered" evidence="1">
    <location>
        <begin position="1"/>
        <end position="193"/>
    </location>
</feature>
<reference evidence="3 4" key="1">
    <citation type="journal article" date="2024" name="IMA Fungus">
        <title>IMA Genome - F19 : A genome assembly and annotation guide to empower mycologists, including annotated draft genome sequences of Ceratocystis pirilliformis, Diaporthe australafricana, Fusarium ophioides, Paecilomyces lecythidis, and Sporothrix stenoceras.</title>
        <authorList>
            <person name="Aylward J."/>
            <person name="Wilson A.M."/>
            <person name="Visagie C.M."/>
            <person name="Spraker J."/>
            <person name="Barnes I."/>
            <person name="Buitendag C."/>
            <person name="Ceriani C."/>
            <person name="Del Mar Angel L."/>
            <person name="du Plessis D."/>
            <person name="Fuchs T."/>
            <person name="Gasser K."/>
            <person name="Kramer D."/>
            <person name="Li W."/>
            <person name="Munsamy K."/>
            <person name="Piso A."/>
            <person name="Price J.L."/>
            <person name="Sonnekus B."/>
            <person name="Thomas C."/>
            <person name="van der Nest A."/>
            <person name="van Dijk A."/>
            <person name="van Heerden A."/>
            <person name="van Vuuren N."/>
            <person name="Yilmaz N."/>
            <person name="Duong T.A."/>
            <person name="van der Merwe N.A."/>
            <person name="Wingfield M.J."/>
            <person name="Wingfield B.D."/>
        </authorList>
    </citation>
    <scope>NUCLEOTIDE SEQUENCE [LARGE SCALE GENOMIC DNA]</scope>
    <source>
        <strain evidence="3 4">CMW 18167</strain>
    </source>
</reference>
<keyword evidence="2" id="KW-0812">Transmembrane</keyword>
<feature type="compositionally biased region" description="Basic and acidic residues" evidence="1">
    <location>
        <begin position="688"/>
        <end position="697"/>
    </location>
</feature>
<feature type="region of interest" description="Disordered" evidence="1">
    <location>
        <begin position="423"/>
        <end position="451"/>
    </location>
</feature>
<organism evidence="3 4">
    <name type="scientific">Paecilomyces lecythidis</name>
    <dbReference type="NCBI Taxonomy" id="3004212"/>
    <lineage>
        <taxon>Eukaryota</taxon>
        <taxon>Fungi</taxon>
        <taxon>Dikarya</taxon>
        <taxon>Ascomycota</taxon>
        <taxon>Pezizomycotina</taxon>
        <taxon>Eurotiomycetes</taxon>
        <taxon>Eurotiomycetidae</taxon>
        <taxon>Eurotiales</taxon>
        <taxon>Thermoascaceae</taxon>
        <taxon>Paecilomyces</taxon>
    </lineage>
</organism>
<feature type="compositionally biased region" description="Basic residues" evidence="1">
    <location>
        <begin position="126"/>
        <end position="140"/>
    </location>
</feature>
<feature type="compositionally biased region" description="Basic and acidic residues" evidence="1">
    <location>
        <begin position="744"/>
        <end position="758"/>
    </location>
</feature>
<feature type="compositionally biased region" description="Polar residues" evidence="1">
    <location>
        <begin position="920"/>
        <end position="929"/>
    </location>
</feature>
<feature type="compositionally biased region" description="Low complexity" evidence="1">
    <location>
        <begin position="722"/>
        <end position="731"/>
    </location>
</feature>
<feature type="compositionally biased region" description="Polar residues" evidence="1">
    <location>
        <begin position="141"/>
        <end position="155"/>
    </location>
</feature>
<feature type="compositionally biased region" description="Basic and acidic residues" evidence="1">
    <location>
        <begin position="423"/>
        <end position="434"/>
    </location>
</feature>
<keyword evidence="2" id="KW-1133">Transmembrane helix</keyword>
<feature type="compositionally biased region" description="Polar residues" evidence="1">
    <location>
        <begin position="1"/>
        <end position="14"/>
    </location>
</feature>
<feature type="compositionally biased region" description="Low complexity" evidence="1">
    <location>
        <begin position="435"/>
        <end position="446"/>
    </location>
</feature>
<dbReference type="InterPro" id="IPR038769">
    <property type="entry name" value="MTC4"/>
</dbReference>
<dbReference type="Proteomes" id="UP001583193">
    <property type="component" value="Unassembled WGS sequence"/>
</dbReference>
<feature type="compositionally biased region" description="Basic and acidic residues" evidence="1">
    <location>
        <begin position="808"/>
        <end position="826"/>
    </location>
</feature>
<feature type="compositionally biased region" description="Polar residues" evidence="1">
    <location>
        <begin position="629"/>
        <end position="639"/>
    </location>
</feature>
<feature type="compositionally biased region" description="Basic and acidic residues" evidence="1">
    <location>
        <begin position="771"/>
        <end position="790"/>
    </location>
</feature>
<feature type="compositionally biased region" description="Low complexity" evidence="1">
    <location>
        <begin position="15"/>
        <end position="31"/>
    </location>
</feature>
<dbReference type="PANTHER" id="PTHR38426:SF1">
    <property type="entry name" value="MAINTENANCE OF TELOMERE CAPPING PROTEIN 4"/>
    <property type="match status" value="1"/>
</dbReference>
<accession>A0ABR3YDU5</accession>
<protein>
    <submittedName>
        <fullName evidence="3">Uncharacterized protein</fullName>
    </submittedName>
</protein>
<dbReference type="PANTHER" id="PTHR38426">
    <property type="entry name" value="MAINTENANCE OF TELOMERE CAPPING PROTEIN 4"/>
    <property type="match status" value="1"/>
</dbReference>
<evidence type="ECO:0000313" key="3">
    <source>
        <dbReference type="EMBL" id="KAL1886476.1"/>
    </source>
</evidence>
<feature type="compositionally biased region" description="Basic residues" evidence="1">
    <location>
        <begin position="599"/>
        <end position="611"/>
    </location>
</feature>
<feature type="compositionally biased region" description="Basic and acidic residues" evidence="1">
    <location>
        <begin position="612"/>
        <end position="623"/>
    </location>
</feature>
<feature type="transmembrane region" description="Helical" evidence="2">
    <location>
        <begin position="1222"/>
        <end position="1243"/>
    </location>
</feature>
<feature type="region of interest" description="Disordered" evidence="1">
    <location>
        <begin position="515"/>
        <end position="826"/>
    </location>
</feature>
<feature type="region of interest" description="Disordered" evidence="1">
    <location>
        <begin position="332"/>
        <end position="353"/>
    </location>
</feature>
<evidence type="ECO:0000256" key="2">
    <source>
        <dbReference type="SAM" id="Phobius"/>
    </source>
</evidence>